<feature type="compositionally biased region" description="Basic and acidic residues" evidence="8">
    <location>
        <begin position="297"/>
        <end position="309"/>
    </location>
</feature>
<feature type="region of interest" description="Disordered" evidence="8">
    <location>
        <begin position="1"/>
        <end position="29"/>
    </location>
</feature>
<comment type="caution">
    <text evidence="10">The sequence shown here is derived from an EMBL/GenBank/DDBJ whole genome shotgun (WGS) entry which is preliminary data.</text>
</comment>
<evidence type="ECO:0000256" key="5">
    <source>
        <dbReference type="ARBA" id="ARBA00022771"/>
    </source>
</evidence>
<feature type="compositionally biased region" description="Basic residues" evidence="8">
    <location>
        <begin position="9"/>
        <end position="20"/>
    </location>
</feature>
<dbReference type="AlphaFoldDB" id="A0A267GM91"/>
<accession>A0A267GM91</accession>
<feature type="compositionally biased region" description="Acidic residues" evidence="8">
    <location>
        <begin position="272"/>
        <end position="296"/>
    </location>
</feature>
<evidence type="ECO:0000256" key="7">
    <source>
        <dbReference type="ARBA" id="ARBA00023242"/>
    </source>
</evidence>
<comment type="similarity">
    <text evidence="2">Belongs to the NOA36 family.</text>
</comment>
<dbReference type="Pfam" id="PF06524">
    <property type="entry name" value="NOA36"/>
    <property type="match status" value="1"/>
</dbReference>
<protein>
    <recommendedName>
        <fullName evidence="12">Zinc finger protein 330</fullName>
    </recommendedName>
</protein>
<evidence type="ECO:0000256" key="1">
    <source>
        <dbReference type="ARBA" id="ARBA00004604"/>
    </source>
</evidence>
<dbReference type="OrthoDB" id="10258894at2759"/>
<keyword evidence="4" id="KW-0677">Repeat</keyword>
<proteinExistence type="inferred from homology"/>
<dbReference type="GO" id="GO:0005730">
    <property type="term" value="C:nucleolus"/>
    <property type="evidence" value="ECO:0007669"/>
    <property type="project" value="UniProtKB-SubCell"/>
</dbReference>
<evidence type="ECO:0008006" key="12">
    <source>
        <dbReference type="Google" id="ProtNLM"/>
    </source>
</evidence>
<feature type="non-terminal residue" evidence="10">
    <location>
        <position position="1"/>
    </location>
</feature>
<gene>
    <name evidence="9" type="ORF">BOX15_Mlig004486g1</name>
    <name evidence="10" type="ORF">BOX15_Mlig032602g4</name>
</gene>
<dbReference type="STRING" id="282301.A0A267GM91"/>
<evidence type="ECO:0000256" key="3">
    <source>
        <dbReference type="ARBA" id="ARBA00022723"/>
    </source>
</evidence>
<comment type="subcellular location">
    <subcellularLocation>
        <location evidence="1">Nucleus</location>
        <location evidence="1">Nucleolus</location>
    </subcellularLocation>
</comment>
<keyword evidence="6" id="KW-0862">Zinc</keyword>
<evidence type="ECO:0000313" key="11">
    <source>
        <dbReference type="Proteomes" id="UP000215902"/>
    </source>
</evidence>
<dbReference type="GO" id="GO:0008270">
    <property type="term" value="F:zinc ion binding"/>
    <property type="evidence" value="ECO:0007669"/>
    <property type="project" value="UniProtKB-KW"/>
</dbReference>
<dbReference type="EMBL" id="NIVC01000246">
    <property type="protein sequence ID" value="PAA87148.1"/>
    <property type="molecule type" value="Genomic_DNA"/>
</dbReference>
<feature type="region of interest" description="Disordered" evidence="8">
    <location>
        <begin position="259"/>
        <end position="315"/>
    </location>
</feature>
<keyword evidence="5" id="KW-0863">Zinc-finger</keyword>
<sequence>LLIKAANMPKKKTGQRKKSEKQRERQRAIRDRDTPLFEHPCNASMECDSCGRRQKVRAFCYFCASLPRLPACAACGKQKCLSKTGDCVIKHGANHVSGLAMVGAICDFCEAWVCHGRKCLATHACACPLRDAECAECQRGVWEHGGRVFLCSFCGRHLCEDDQFEHQASCQRLDSESYKCGSCNRLGQYSCMRCKICFCDDHVKRRGFKYDKDRALPCPKCGYDLQETKNLSVTARSYNYGRQAAATGGDDDEAGGYGGYGYGGYYGGRDDDKEDSEEEDDEDDDGEEEEDSDDVDELRRELADLKADQAAHGGK</sequence>
<evidence type="ECO:0000313" key="10">
    <source>
        <dbReference type="EMBL" id="PAA87148.1"/>
    </source>
</evidence>
<keyword evidence="7" id="KW-0539">Nucleus</keyword>
<evidence type="ECO:0000256" key="2">
    <source>
        <dbReference type="ARBA" id="ARBA00007212"/>
    </source>
</evidence>
<organism evidence="10 11">
    <name type="scientific">Macrostomum lignano</name>
    <dbReference type="NCBI Taxonomy" id="282301"/>
    <lineage>
        <taxon>Eukaryota</taxon>
        <taxon>Metazoa</taxon>
        <taxon>Spiralia</taxon>
        <taxon>Lophotrochozoa</taxon>
        <taxon>Platyhelminthes</taxon>
        <taxon>Rhabditophora</taxon>
        <taxon>Macrostomorpha</taxon>
        <taxon>Macrostomida</taxon>
        <taxon>Macrostomidae</taxon>
        <taxon>Macrostomum</taxon>
    </lineage>
</organism>
<evidence type="ECO:0000256" key="6">
    <source>
        <dbReference type="ARBA" id="ARBA00022833"/>
    </source>
</evidence>
<reference evidence="10 11" key="1">
    <citation type="submission" date="2017-06" db="EMBL/GenBank/DDBJ databases">
        <title>A platform for efficient transgenesis in Macrostomum lignano, a flatworm model organism for stem cell research.</title>
        <authorList>
            <person name="Berezikov E."/>
        </authorList>
    </citation>
    <scope>NUCLEOTIDE SEQUENCE [LARGE SCALE GENOMIC DNA]</scope>
    <source>
        <strain evidence="10">DV1</strain>
        <tissue evidence="10">Whole organism</tissue>
    </source>
</reference>
<dbReference type="EMBL" id="NIVC01001554">
    <property type="protein sequence ID" value="PAA66504.1"/>
    <property type="molecule type" value="Genomic_DNA"/>
</dbReference>
<evidence type="ECO:0000256" key="8">
    <source>
        <dbReference type="SAM" id="MobiDB-lite"/>
    </source>
</evidence>
<evidence type="ECO:0000256" key="4">
    <source>
        <dbReference type="ARBA" id="ARBA00022737"/>
    </source>
</evidence>
<dbReference type="PANTHER" id="PTHR13214:SF1">
    <property type="entry name" value="ZINC FINGER PROTEIN 330"/>
    <property type="match status" value="1"/>
</dbReference>
<dbReference type="InterPro" id="IPR010531">
    <property type="entry name" value="NOA36"/>
</dbReference>
<dbReference type="Proteomes" id="UP000215902">
    <property type="component" value="Unassembled WGS sequence"/>
</dbReference>
<keyword evidence="11" id="KW-1185">Reference proteome</keyword>
<name>A0A267GM91_9PLAT</name>
<evidence type="ECO:0000313" key="9">
    <source>
        <dbReference type="EMBL" id="PAA66504.1"/>
    </source>
</evidence>
<keyword evidence="3" id="KW-0479">Metal-binding</keyword>
<dbReference type="PANTHER" id="PTHR13214">
    <property type="entry name" value="ZINC FINGER PROTEIN 330"/>
    <property type="match status" value="1"/>
</dbReference>